<dbReference type="AlphaFoldDB" id="A0A8T9CIA6"/>
<dbReference type="PROSITE" id="PS50097">
    <property type="entry name" value="BTB"/>
    <property type="match status" value="2"/>
</dbReference>
<feature type="domain" description="BTB" evidence="2">
    <location>
        <begin position="33"/>
        <end position="128"/>
    </location>
</feature>
<evidence type="ECO:0000256" key="1">
    <source>
        <dbReference type="SAM" id="MobiDB-lite"/>
    </source>
</evidence>
<proteinExistence type="predicted"/>
<dbReference type="Gene3D" id="3.30.710.10">
    <property type="entry name" value="Potassium Channel Kv1.1, Chain A"/>
    <property type="match status" value="2"/>
</dbReference>
<evidence type="ECO:0000259" key="2">
    <source>
        <dbReference type="PROSITE" id="PS50097"/>
    </source>
</evidence>
<dbReference type="InterPro" id="IPR000210">
    <property type="entry name" value="BTB/POZ_dom"/>
</dbReference>
<keyword evidence="4" id="KW-1185">Reference proteome</keyword>
<feature type="compositionally biased region" description="Basic residues" evidence="1">
    <location>
        <begin position="1"/>
        <end position="10"/>
    </location>
</feature>
<dbReference type="EMBL" id="QGMK01000153">
    <property type="protein sequence ID" value="TVY83800.1"/>
    <property type="molecule type" value="Genomic_DNA"/>
</dbReference>
<feature type="domain" description="BTB" evidence="2">
    <location>
        <begin position="389"/>
        <end position="493"/>
    </location>
</feature>
<feature type="region of interest" description="Disordered" evidence="1">
    <location>
        <begin position="1"/>
        <end position="20"/>
    </location>
</feature>
<dbReference type="SUPFAM" id="SSF54695">
    <property type="entry name" value="POZ domain"/>
    <property type="match status" value="2"/>
</dbReference>
<dbReference type="InterPro" id="IPR011333">
    <property type="entry name" value="SKP1/BTB/POZ_sf"/>
</dbReference>
<accession>A0A8T9CIA6</accession>
<feature type="region of interest" description="Disordered" evidence="1">
    <location>
        <begin position="359"/>
        <end position="381"/>
    </location>
</feature>
<organism evidence="3 4">
    <name type="scientific">Lachnellula suecica</name>
    <dbReference type="NCBI Taxonomy" id="602035"/>
    <lineage>
        <taxon>Eukaryota</taxon>
        <taxon>Fungi</taxon>
        <taxon>Dikarya</taxon>
        <taxon>Ascomycota</taxon>
        <taxon>Pezizomycotina</taxon>
        <taxon>Leotiomycetes</taxon>
        <taxon>Helotiales</taxon>
        <taxon>Lachnaceae</taxon>
        <taxon>Lachnellula</taxon>
    </lineage>
</organism>
<comment type="caution">
    <text evidence="3">The sequence shown here is derived from an EMBL/GenBank/DDBJ whole genome shotgun (WGS) entry which is preliminary data.</text>
</comment>
<name>A0A8T9CIA6_9HELO</name>
<protein>
    <recommendedName>
        <fullName evidence="2">BTB domain-containing protein</fullName>
    </recommendedName>
</protein>
<dbReference type="Proteomes" id="UP000469558">
    <property type="component" value="Unassembled WGS sequence"/>
</dbReference>
<dbReference type="CDD" id="cd18186">
    <property type="entry name" value="BTB_POZ_ZBTB_KLHL-like"/>
    <property type="match status" value="2"/>
</dbReference>
<evidence type="ECO:0000313" key="4">
    <source>
        <dbReference type="Proteomes" id="UP000469558"/>
    </source>
</evidence>
<dbReference type="SMART" id="SM00225">
    <property type="entry name" value="BTB"/>
    <property type="match status" value="2"/>
</dbReference>
<reference evidence="3 4" key="1">
    <citation type="submission" date="2018-05" db="EMBL/GenBank/DDBJ databases">
        <title>Genome sequencing and assembly of the regulated plant pathogen Lachnellula willkommii and related sister species for the development of diagnostic species identification markers.</title>
        <authorList>
            <person name="Giroux E."/>
            <person name="Bilodeau G."/>
        </authorList>
    </citation>
    <scope>NUCLEOTIDE SEQUENCE [LARGE SCALE GENOMIC DNA]</scope>
    <source>
        <strain evidence="3 4">CBS 268.59</strain>
    </source>
</reference>
<dbReference type="OrthoDB" id="2129688at2759"/>
<gene>
    <name evidence="3" type="ORF">LSUE1_G001897</name>
</gene>
<sequence length="740" mass="84216">MPPKASKKRPRSETNTAEAAHSRTIFLSPSLKPDVRLKVFVEEFHVHSIILKLHSNYFRRFLDSPDKPAGPASASFHYEYTSVVDEDGEWALEPANKGVPSEATPDLETEAFRKLLCAMYNRPYTIINTSELKVITRLADYYCALPIVSATLSGALTGSPMFQTVYAMKLRHSVLFRECFMRLAARWGQFFSEDQAKCPVQFILDPVLRRLIDGAYTEICQNLLVVNQELLRACMTSYSMSSNLRQFKKFDQTTVGPGSNAWLYRELQTYLANERREFETWNVSERNSRHDAWDSEDLEDALELLLKNNLFLEQSECKPGEGIYKTSFLCADIPDEKMPWDVSETDCFLSPGYEIETMPPKAASRKRPRAEPVAEEPPPIIFHTPGLKPDVRLNVFGQDMHVHSIVLKLHSNYFRRFLDSPDKSGAPASPLFQYEYVTVVDGDEEWALESATKAVIIPEMLVQAAKQPRGRQQTRAFWRLLCAMYHRPYTINEYYDLLHLTQLADFYCALPIVSSTLSGALLGGSLFKTSTLNLGARGGHDPDDSGEEKPNVHKLSEFPNAAEYLLPCARKLRHIALFRECFIHVVANWTQMQYDFKQGCPHNPSELALDPVLGPLIKDSYIELCRDIIRADQALHFATALCGGHWIPQIPVGTIEWGEPDQNASYYRFLYRHIQQSNQLHPNPPLPMKRLEKNLACLLTSKLILDQNASGAGEGVYKSQFLCVEILDHNMPWDADETDW</sequence>
<evidence type="ECO:0000313" key="3">
    <source>
        <dbReference type="EMBL" id="TVY83800.1"/>
    </source>
</evidence>